<accession>A0ABR1SSI4</accession>
<dbReference type="CDD" id="cd11041">
    <property type="entry name" value="CYP503A1-like"/>
    <property type="match status" value="1"/>
</dbReference>
<dbReference type="InterPro" id="IPR036396">
    <property type="entry name" value="Cyt_P450_sf"/>
</dbReference>
<comment type="caution">
    <text evidence="9">The sequence shown here is derived from an EMBL/GenBank/DDBJ whole genome shotgun (WGS) entry which is preliminary data.</text>
</comment>
<sequence length="525" mass="58482">MLVDFPSSVCVWTALAVLVSAYLFRLTQITFPTFPIVNQYPGDLFGRRANRELRKNARRLITEGLAKYQGPIAVALPHGQKKVILPASLAAWVKSNRDLDHKQLVKDEFFAGIPGFEAQSVLHGSDDLPKRIITTKLGQNESTMETMNASLARGLQILWGDDNEWHTIDWHKDTMGVIARAASSVFVGPEKADDPEWLDLVQGYVMSYFTAVNDLHGFPAWSRSTVHWFLPNAIACRKYVARARVMIKEVLHNRQEETKSAKLDGRKVPEYNDALAWTMTASDGNIEPGDLQLSLAMAALFTTTEMFRQVLIEVARHPQLIEPLRSELSQQISAQGISVAAANNMVMMDSVMKESQRMSASLVALERVALRDTVLPDGKVIPRGSQIMVDATDLWNPVVYPNPEEFDGYRFLRKREAGDTSSQFVQSGPDFNVFGGGRHICPGRFFANNELKLALAHVLLKYDIRLSKGSDSKPILNGFYSMVNPKVQLEGRSANLHKKGGLSGMCTREQGYEGHFSIVAGISYP</sequence>
<evidence type="ECO:0000256" key="5">
    <source>
        <dbReference type="ARBA" id="ARBA00023002"/>
    </source>
</evidence>
<evidence type="ECO:0000256" key="8">
    <source>
        <dbReference type="RuleBase" id="RU000461"/>
    </source>
</evidence>
<evidence type="ECO:0000256" key="2">
    <source>
        <dbReference type="ARBA" id="ARBA00010617"/>
    </source>
</evidence>
<dbReference type="InterPro" id="IPR017972">
    <property type="entry name" value="Cyt_P450_CS"/>
</dbReference>
<evidence type="ECO:0008006" key="11">
    <source>
        <dbReference type="Google" id="ProtNLM"/>
    </source>
</evidence>
<evidence type="ECO:0000256" key="6">
    <source>
        <dbReference type="ARBA" id="ARBA00023004"/>
    </source>
</evidence>
<dbReference type="InterPro" id="IPR002403">
    <property type="entry name" value="Cyt_P450_E_grp-IV"/>
</dbReference>
<evidence type="ECO:0000256" key="1">
    <source>
        <dbReference type="ARBA" id="ARBA00001971"/>
    </source>
</evidence>
<gene>
    <name evidence="9" type="ORF">PG991_001620</name>
</gene>
<dbReference type="PROSITE" id="PS00086">
    <property type="entry name" value="CYTOCHROME_P450"/>
    <property type="match status" value="1"/>
</dbReference>
<dbReference type="PRINTS" id="PR00465">
    <property type="entry name" value="EP450IV"/>
</dbReference>
<comment type="cofactor">
    <cofactor evidence="1">
        <name>heme</name>
        <dbReference type="ChEBI" id="CHEBI:30413"/>
    </cofactor>
</comment>
<keyword evidence="10" id="KW-1185">Reference proteome</keyword>
<keyword evidence="5 8" id="KW-0560">Oxidoreductase</keyword>
<evidence type="ECO:0000313" key="9">
    <source>
        <dbReference type="EMBL" id="KAK8036483.1"/>
    </source>
</evidence>
<evidence type="ECO:0000313" key="10">
    <source>
        <dbReference type="Proteomes" id="UP001396898"/>
    </source>
</evidence>
<keyword evidence="4 8" id="KW-0479">Metal-binding</keyword>
<evidence type="ECO:0000256" key="4">
    <source>
        <dbReference type="ARBA" id="ARBA00022723"/>
    </source>
</evidence>
<dbReference type="InterPro" id="IPR001128">
    <property type="entry name" value="Cyt_P450"/>
</dbReference>
<evidence type="ECO:0000256" key="7">
    <source>
        <dbReference type="ARBA" id="ARBA00023033"/>
    </source>
</evidence>
<dbReference type="EMBL" id="JAQQWI010000004">
    <property type="protein sequence ID" value="KAK8036483.1"/>
    <property type="molecule type" value="Genomic_DNA"/>
</dbReference>
<dbReference type="Pfam" id="PF00067">
    <property type="entry name" value="p450"/>
    <property type="match status" value="1"/>
</dbReference>
<dbReference type="PANTHER" id="PTHR46206:SF2">
    <property type="entry name" value="CYTOCHROME P450 MONOOXYGENASE AUSG-RELATED"/>
    <property type="match status" value="1"/>
</dbReference>
<dbReference type="Proteomes" id="UP001396898">
    <property type="component" value="Unassembled WGS sequence"/>
</dbReference>
<keyword evidence="3 8" id="KW-0349">Heme</keyword>
<dbReference type="PANTHER" id="PTHR46206">
    <property type="entry name" value="CYTOCHROME P450"/>
    <property type="match status" value="1"/>
</dbReference>
<reference evidence="9 10" key="1">
    <citation type="submission" date="2023-01" db="EMBL/GenBank/DDBJ databases">
        <title>Analysis of 21 Apiospora genomes using comparative genomics revels a genus with tremendous synthesis potential of carbohydrate active enzymes and secondary metabolites.</title>
        <authorList>
            <person name="Sorensen T."/>
        </authorList>
    </citation>
    <scope>NUCLEOTIDE SEQUENCE [LARGE SCALE GENOMIC DNA]</scope>
    <source>
        <strain evidence="9 10">CBS 20057</strain>
    </source>
</reference>
<evidence type="ECO:0000256" key="3">
    <source>
        <dbReference type="ARBA" id="ARBA00022617"/>
    </source>
</evidence>
<dbReference type="Gene3D" id="1.10.630.10">
    <property type="entry name" value="Cytochrome P450"/>
    <property type="match status" value="1"/>
</dbReference>
<keyword evidence="7 8" id="KW-0503">Monooxygenase</keyword>
<comment type="similarity">
    <text evidence="2 8">Belongs to the cytochrome P450 family.</text>
</comment>
<organism evidence="9 10">
    <name type="scientific">Apiospora marii</name>
    <dbReference type="NCBI Taxonomy" id="335849"/>
    <lineage>
        <taxon>Eukaryota</taxon>
        <taxon>Fungi</taxon>
        <taxon>Dikarya</taxon>
        <taxon>Ascomycota</taxon>
        <taxon>Pezizomycotina</taxon>
        <taxon>Sordariomycetes</taxon>
        <taxon>Xylariomycetidae</taxon>
        <taxon>Amphisphaeriales</taxon>
        <taxon>Apiosporaceae</taxon>
        <taxon>Apiospora</taxon>
    </lineage>
</organism>
<name>A0ABR1SSI4_9PEZI</name>
<keyword evidence="6 8" id="KW-0408">Iron</keyword>
<protein>
    <recommendedName>
        <fullName evidence="11">Cytochrome P450</fullName>
    </recommendedName>
</protein>
<dbReference type="SUPFAM" id="SSF48264">
    <property type="entry name" value="Cytochrome P450"/>
    <property type="match status" value="1"/>
</dbReference>
<proteinExistence type="inferred from homology"/>